<reference evidence="1" key="1">
    <citation type="submission" date="2023-11" db="EMBL/GenBank/DDBJ databases">
        <title>Genome assemblies of two species of porcelain crab, Petrolisthes cinctipes and Petrolisthes manimaculis (Anomura: Porcellanidae).</title>
        <authorList>
            <person name="Angst P."/>
        </authorList>
    </citation>
    <scope>NUCLEOTIDE SEQUENCE</scope>
    <source>
        <strain evidence="1">PB745_02</strain>
        <tissue evidence="1">Gill</tissue>
    </source>
</reference>
<proteinExistence type="predicted"/>
<dbReference type="EMBL" id="JAWZYT010001068">
    <property type="protein sequence ID" value="KAK4315902.1"/>
    <property type="molecule type" value="Genomic_DNA"/>
</dbReference>
<sequence>MIIRRILPYSGGLRFRGNKQKQEEELDPLEKRRLLTRFSSKGLLRHYVVRICERGGMRDECIMVCVCWYE</sequence>
<dbReference type="Proteomes" id="UP001292094">
    <property type="component" value="Unassembled WGS sequence"/>
</dbReference>
<evidence type="ECO:0000313" key="2">
    <source>
        <dbReference type="Proteomes" id="UP001292094"/>
    </source>
</evidence>
<evidence type="ECO:0000313" key="1">
    <source>
        <dbReference type="EMBL" id="KAK4315902.1"/>
    </source>
</evidence>
<protein>
    <submittedName>
        <fullName evidence="1">Uncharacterized protein</fullName>
    </submittedName>
</protein>
<keyword evidence="2" id="KW-1185">Reference proteome</keyword>
<gene>
    <name evidence="1" type="ORF">Pmani_012900</name>
</gene>
<comment type="caution">
    <text evidence="1">The sequence shown here is derived from an EMBL/GenBank/DDBJ whole genome shotgun (WGS) entry which is preliminary data.</text>
</comment>
<name>A0AAE1UA39_9EUCA</name>
<dbReference type="AlphaFoldDB" id="A0AAE1UA39"/>
<organism evidence="1 2">
    <name type="scientific">Petrolisthes manimaculis</name>
    <dbReference type="NCBI Taxonomy" id="1843537"/>
    <lineage>
        <taxon>Eukaryota</taxon>
        <taxon>Metazoa</taxon>
        <taxon>Ecdysozoa</taxon>
        <taxon>Arthropoda</taxon>
        <taxon>Crustacea</taxon>
        <taxon>Multicrustacea</taxon>
        <taxon>Malacostraca</taxon>
        <taxon>Eumalacostraca</taxon>
        <taxon>Eucarida</taxon>
        <taxon>Decapoda</taxon>
        <taxon>Pleocyemata</taxon>
        <taxon>Anomura</taxon>
        <taxon>Galatheoidea</taxon>
        <taxon>Porcellanidae</taxon>
        <taxon>Petrolisthes</taxon>
    </lineage>
</organism>
<accession>A0AAE1UA39</accession>